<reference evidence="2" key="1">
    <citation type="submission" date="2024-07" db="EMBL/GenBank/DDBJ databases">
        <title>Complete genome sequences of cellulolytic bacteria, Kitasatospora sp. CMC57 and Streptomyces sp. CMC78, isolated from Japanese agricultural soil.</title>
        <authorList>
            <person name="Hashimoto T."/>
            <person name="Ito M."/>
            <person name="Iwamoto M."/>
            <person name="Fukahori D."/>
            <person name="Shoda T."/>
            <person name="Sakoda M."/>
            <person name="Morohoshi T."/>
            <person name="Mitsuboshi M."/>
            <person name="Nishizawa T."/>
        </authorList>
    </citation>
    <scope>NUCLEOTIDE SEQUENCE</scope>
    <source>
        <strain evidence="2">CMC57</strain>
    </source>
</reference>
<evidence type="ECO:0000313" key="2">
    <source>
        <dbReference type="EMBL" id="BFP47147.1"/>
    </source>
</evidence>
<protein>
    <submittedName>
        <fullName evidence="2">Uncharacterized protein</fullName>
    </submittedName>
</protein>
<accession>A0AB33JX36</accession>
<gene>
    <name evidence="2" type="ORF">KCMC57_35150</name>
</gene>
<proteinExistence type="predicted"/>
<dbReference type="EMBL" id="AP035881">
    <property type="protein sequence ID" value="BFP47147.1"/>
    <property type="molecule type" value="Genomic_DNA"/>
</dbReference>
<organism evidence="2">
    <name type="scientific">Kitasatospora sp. CMC57</name>
    <dbReference type="NCBI Taxonomy" id="3231513"/>
    <lineage>
        <taxon>Bacteria</taxon>
        <taxon>Bacillati</taxon>
        <taxon>Actinomycetota</taxon>
        <taxon>Actinomycetes</taxon>
        <taxon>Kitasatosporales</taxon>
        <taxon>Streptomycetaceae</taxon>
        <taxon>Kitasatospora</taxon>
    </lineage>
</organism>
<dbReference type="AlphaFoldDB" id="A0AB33JX36"/>
<name>A0AB33JX36_9ACTN</name>
<feature type="compositionally biased region" description="Basic and acidic residues" evidence="1">
    <location>
        <begin position="51"/>
        <end position="60"/>
    </location>
</feature>
<sequence length="94" mass="10276">MPRWVSGFRGFAGDLTLLSAMHAGYAGPTVGCGRIRTDQWSRPSDYAGASDTREPPRRGDRLTVALSRGAPGRLVIHLAYHDRLLMEHRVGGES</sequence>
<feature type="region of interest" description="Disordered" evidence="1">
    <location>
        <begin position="41"/>
        <end position="60"/>
    </location>
</feature>
<evidence type="ECO:0000256" key="1">
    <source>
        <dbReference type="SAM" id="MobiDB-lite"/>
    </source>
</evidence>